<evidence type="ECO:0000313" key="1">
    <source>
        <dbReference type="EMBL" id="GBP76269.1"/>
    </source>
</evidence>
<proteinExistence type="predicted"/>
<dbReference type="Proteomes" id="UP000299102">
    <property type="component" value="Unassembled WGS sequence"/>
</dbReference>
<dbReference type="AlphaFoldDB" id="A0A4C1YNP6"/>
<comment type="caution">
    <text evidence="1">The sequence shown here is derived from an EMBL/GenBank/DDBJ whole genome shotgun (WGS) entry which is preliminary data.</text>
</comment>
<name>A0A4C1YNP6_EUMVA</name>
<sequence length="69" mass="7815">MESEPDSLWFDQVSSFELSLAKSESELIIDEVVAVRDAVRWGCAINFHGLRPTVEYTAEPIQVRPLKAH</sequence>
<dbReference type="EMBL" id="BGZK01001284">
    <property type="protein sequence ID" value="GBP76269.1"/>
    <property type="molecule type" value="Genomic_DNA"/>
</dbReference>
<evidence type="ECO:0000313" key="2">
    <source>
        <dbReference type="Proteomes" id="UP000299102"/>
    </source>
</evidence>
<reference evidence="1 2" key="1">
    <citation type="journal article" date="2019" name="Commun. Biol.">
        <title>The bagworm genome reveals a unique fibroin gene that provides high tensile strength.</title>
        <authorList>
            <person name="Kono N."/>
            <person name="Nakamura H."/>
            <person name="Ohtoshi R."/>
            <person name="Tomita M."/>
            <person name="Numata K."/>
            <person name="Arakawa K."/>
        </authorList>
    </citation>
    <scope>NUCLEOTIDE SEQUENCE [LARGE SCALE GENOMIC DNA]</scope>
</reference>
<keyword evidence="2" id="KW-1185">Reference proteome</keyword>
<accession>A0A4C1YNP6</accession>
<organism evidence="1 2">
    <name type="scientific">Eumeta variegata</name>
    <name type="common">Bagworm moth</name>
    <name type="synonym">Eumeta japonica</name>
    <dbReference type="NCBI Taxonomy" id="151549"/>
    <lineage>
        <taxon>Eukaryota</taxon>
        <taxon>Metazoa</taxon>
        <taxon>Ecdysozoa</taxon>
        <taxon>Arthropoda</taxon>
        <taxon>Hexapoda</taxon>
        <taxon>Insecta</taxon>
        <taxon>Pterygota</taxon>
        <taxon>Neoptera</taxon>
        <taxon>Endopterygota</taxon>
        <taxon>Lepidoptera</taxon>
        <taxon>Glossata</taxon>
        <taxon>Ditrysia</taxon>
        <taxon>Tineoidea</taxon>
        <taxon>Psychidae</taxon>
        <taxon>Oiketicinae</taxon>
        <taxon>Eumeta</taxon>
    </lineage>
</organism>
<protein>
    <submittedName>
        <fullName evidence="1">Uncharacterized protein</fullName>
    </submittedName>
</protein>
<gene>
    <name evidence="1" type="ORF">EVAR_54956_1</name>
</gene>